<organism evidence="1 2">
    <name type="scientific">Ignicoccus pacificus DSM 13166</name>
    <dbReference type="NCBI Taxonomy" id="940294"/>
    <lineage>
        <taxon>Archaea</taxon>
        <taxon>Thermoproteota</taxon>
        <taxon>Thermoprotei</taxon>
        <taxon>Desulfurococcales</taxon>
        <taxon>Desulfurococcaceae</taxon>
        <taxon>Ignicoccus</taxon>
    </lineage>
</organism>
<evidence type="ECO:0008006" key="3">
    <source>
        <dbReference type="Google" id="ProtNLM"/>
    </source>
</evidence>
<dbReference type="EMBL" id="CP006868">
    <property type="protein sequence ID" value="UXD21972.1"/>
    <property type="molecule type" value="Genomic_DNA"/>
</dbReference>
<reference evidence="1" key="1">
    <citation type="submission" date="2013-11" db="EMBL/GenBank/DDBJ databases">
        <title>Comparative genomics of Ignicoccus.</title>
        <authorList>
            <person name="Podar M."/>
        </authorList>
    </citation>
    <scope>NUCLEOTIDE SEQUENCE</scope>
    <source>
        <strain evidence="1">DSM 13166</strain>
    </source>
</reference>
<dbReference type="Proteomes" id="UP001063698">
    <property type="component" value="Chromosome"/>
</dbReference>
<dbReference type="AlphaFoldDB" id="A0A977KAB5"/>
<protein>
    <recommendedName>
        <fullName evidence="3">DUF1641 domain-containing protein</fullName>
    </recommendedName>
</protein>
<evidence type="ECO:0000313" key="2">
    <source>
        <dbReference type="Proteomes" id="UP001063698"/>
    </source>
</evidence>
<evidence type="ECO:0000313" key="1">
    <source>
        <dbReference type="EMBL" id="UXD21972.1"/>
    </source>
</evidence>
<dbReference type="Pfam" id="PF07849">
    <property type="entry name" value="DUF1641"/>
    <property type="match status" value="1"/>
</dbReference>
<accession>A0A977KAB5</accession>
<keyword evidence="2" id="KW-1185">Reference proteome</keyword>
<gene>
    <name evidence="1" type="ORF">IPA_00345</name>
</gene>
<dbReference type="InterPro" id="IPR012440">
    <property type="entry name" value="DUF1641"/>
</dbReference>
<dbReference type="KEGG" id="ipc:IPA_00345"/>
<proteinExistence type="predicted"/>
<name>A0A977KAB5_9CREN</name>
<sequence length="149" mass="16207">MEKANPLEKIEMEKVEEATKALERLLEALAKLKETGTLDMLVALAEMSEEILELGLNDRRLHHAMAAGEGALNSLEDVDPINLKANIEVLSGCTMKALENPELLKNIKPMGLFSLLSVAKDPDVGTGLAVMIALAKMVGKCIREQTKNL</sequence>